<keyword evidence="3 10" id="KW-0963">Cytoplasm</keyword>
<protein>
    <recommendedName>
        <fullName evidence="10">Lysine--tRNA ligase</fullName>
        <ecNumber evidence="10">6.1.1.6</ecNumber>
    </recommendedName>
    <alternativeName>
        <fullName evidence="10">Lysyl-tRNA synthetase</fullName>
        <shortName evidence="10">LysRS</shortName>
    </alternativeName>
</protein>
<comment type="caution">
    <text evidence="10">Lacks conserved residue(s) required for the propagation of feature annotation.</text>
</comment>
<evidence type="ECO:0000256" key="3">
    <source>
        <dbReference type="ARBA" id="ARBA00022490"/>
    </source>
</evidence>
<accession>A0A0G1PCN4</accession>
<evidence type="ECO:0000256" key="9">
    <source>
        <dbReference type="ARBA" id="ARBA00048573"/>
    </source>
</evidence>
<dbReference type="PATRIC" id="fig|1618598.3.peg.497"/>
<evidence type="ECO:0000256" key="10">
    <source>
        <dbReference type="HAMAP-Rule" id="MF_00177"/>
    </source>
</evidence>
<comment type="similarity">
    <text evidence="2 10">Belongs to the class-I aminoacyl-tRNA synthetase family.</text>
</comment>
<reference evidence="11 12" key="1">
    <citation type="journal article" date="2015" name="Nature">
        <title>rRNA introns, odd ribosomes, and small enigmatic genomes across a large radiation of phyla.</title>
        <authorList>
            <person name="Brown C.T."/>
            <person name="Hug L.A."/>
            <person name="Thomas B.C."/>
            <person name="Sharon I."/>
            <person name="Castelle C.J."/>
            <person name="Singh A."/>
            <person name="Wilkins M.J."/>
            <person name="Williams K.H."/>
            <person name="Banfield J.F."/>
        </authorList>
    </citation>
    <scope>NUCLEOTIDE SEQUENCE [LARGE SCALE GENOMIC DNA]</scope>
</reference>
<dbReference type="PANTHER" id="PTHR37940:SF1">
    <property type="entry name" value="LYSINE--TRNA LIGASE"/>
    <property type="match status" value="1"/>
</dbReference>
<sequence>MYWADKIAKEIISSKKYKPYWVDDMKTPSGFAHIGSLRGPLIHSLIFRALKASTKEKVTFTFVFNDFDHADELPPEFKEELGKYMGFPLRKIPSPSKEFNSLGEFLSHDLKKSMEALGVEAEYLSSWDMYQEGKFDGVIREALDSAEKIQDIYEKISGSKKREQGWLPFSPICENCGKVGTTKAFAWDGKEVSYKCEPAMVAWADGCGHEGKVSPFGGTGKLPWKVDWAAHWKVVGVTVEGAGKDHASAGGSYDIAMALCKDVFNYPQPFKLPYEFLLVGGKKMSSSKGLGLKAHDLTKILPPELGRFLFSRWDYREQVEFNPEGTMAIPDLFDEYDRCWRAFVDGDKDLGRIFALAQISKVPVKKDIFLPRFREVSYLLSEGKEKLEEYFDGKKGTKLTSEEKSILDERIRYAKVWLEKFAPEEFRFVIKEEVTKTALPSDFFARLIKLIESSKSPEELEKKIYELIKESKIATKDSFTEIYKVLIGKTHGPKVAWLIWENKEKALEVLRKISK</sequence>
<dbReference type="GO" id="GO:0000049">
    <property type="term" value="F:tRNA binding"/>
    <property type="evidence" value="ECO:0007669"/>
    <property type="project" value="InterPro"/>
</dbReference>
<keyword evidence="7 10" id="KW-0648">Protein biosynthesis</keyword>
<comment type="catalytic activity">
    <reaction evidence="9 10">
        <text>tRNA(Lys) + L-lysine + ATP = L-lysyl-tRNA(Lys) + AMP + diphosphate</text>
        <dbReference type="Rhea" id="RHEA:20792"/>
        <dbReference type="Rhea" id="RHEA-COMP:9696"/>
        <dbReference type="Rhea" id="RHEA-COMP:9697"/>
        <dbReference type="ChEBI" id="CHEBI:30616"/>
        <dbReference type="ChEBI" id="CHEBI:32551"/>
        <dbReference type="ChEBI" id="CHEBI:33019"/>
        <dbReference type="ChEBI" id="CHEBI:78442"/>
        <dbReference type="ChEBI" id="CHEBI:78529"/>
        <dbReference type="ChEBI" id="CHEBI:456215"/>
        <dbReference type="EC" id="6.1.1.6"/>
    </reaction>
</comment>
<comment type="subcellular location">
    <subcellularLocation>
        <location evidence="1 10">Cytoplasm</location>
    </subcellularLocation>
</comment>
<evidence type="ECO:0000256" key="4">
    <source>
        <dbReference type="ARBA" id="ARBA00022598"/>
    </source>
</evidence>
<evidence type="ECO:0000313" key="12">
    <source>
        <dbReference type="Proteomes" id="UP000034086"/>
    </source>
</evidence>
<evidence type="ECO:0000256" key="6">
    <source>
        <dbReference type="ARBA" id="ARBA00022840"/>
    </source>
</evidence>
<dbReference type="SUPFAM" id="SSF48163">
    <property type="entry name" value="An anticodon-binding domain of class I aminoacyl-tRNA synthetases"/>
    <property type="match status" value="1"/>
</dbReference>
<keyword evidence="5 10" id="KW-0547">Nucleotide-binding</keyword>
<dbReference type="InterPro" id="IPR014729">
    <property type="entry name" value="Rossmann-like_a/b/a_fold"/>
</dbReference>
<dbReference type="GO" id="GO:0005737">
    <property type="term" value="C:cytoplasm"/>
    <property type="evidence" value="ECO:0007669"/>
    <property type="project" value="UniProtKB-SubCell"/>
</dbReference>
<dbReference type="HAMAP" id="MF_00177">
    <property type="entry name" value="Lys_tRNA_synth_class1"/>
    <property type="match status" value="1"/>
</dbReference>
<dbReference type="Gene3D" id="6.10.20.10">
    <property type="entry name" value="Lysine tRNA ligase, stem contact fold domain"/>
    <property type="match status" value="1"/>
</dbReference>
<gene>
    <name evidence="10" type="primary">lysS</name>
    <name evidence="11" type="ORF">UX03_C0021G0004</name>
</gene>
<evidence type="ECO:0000256" key="5">
    <source>
        <dbReference type="ARBA" id="ARBA00022741"/>
    </source>
</evidence>
<dbReference type="NCBIfam" id="TIGR00467">
    <property type="entry name" value="lysS_arch"/>
    <property type="match status" value="1"/>
</dbReference>
<dbReference type="SUPFAM" id="SSF52374">
    <property type="entry name" value="Nucleotidylyl transferase"/>
    <property type="match status" value="1"/>
</dbReference>
<dbReference type="Proteomes" id="UP000034086">
    <property type="component" value="Unassembled WGS sequence"/>
</dbReference>
<evidence type="ECO:0000256" key="1">
    <source>
        <dbReference type="ARBA" id="ARBA00004496"/>
    </source>
</evidence>
<proteinExistence type="inferred from homology"/>
<dbReference type="AlphaFoldDB" id="A0A0G1PCN4"/>
<keyword evidence="6 10" id="KW-0067">ATP-binding</keyword>
<dbReference type="PANTHER" id="PTHR37940">
    <property type="entry name" value="LYSINE--TRNA LIGASE"/>
    <property type="match status" value="1"/>
</dbReference>
<keyword evidence="8 10" id="KW-0030">Aminoacyl-tRNA synthetase</keyword>
<dbReference type="InterPro" id="IPR002904">
    <property type="entry name" value="Lys-tRNA-ligase"/>
</dbReference>
<dbReference type="GO" id="GO:0005524">
    <property type="term" value="F:ATP binding"/>
    <property type="evidence" value="ECO:0007669"/>
    <property type="project" value="UniProtKB-UniRule"/>
</dbReference>
<evidence type="ECO:0000256" key="7">
    <source>
        <dbReference type="ARBA" id="ARBA00022917"/>
    </source>
</evidence>
<dbReference type="Gene3D" id="1.10.10.770">
    <property type="match status" value="1"/>
</dbReference>
<organism evidence="11 12">
    <name type="scientific">Candidatus Woesebacteria bacterium GW2011_GWE1_45_18</name>
    <dbReference type="NCBI Taxonomy" id="1618598"/>
    <lineage>
        <taxon>Bacteria</taxon>
        <taxon>Candidatus Woeseibacteriota</taxon>
    </lineage>
</organism>
<dbReference type="EMBL" id="LCKQ01000021">
    <property type="protein sequence ID" value="KKU03148.1"/>
    <property type="molecule type" value="Genomic_DNA"/>
</dbReference>
<keyword evidence="4 10" id="KW-0436">Ligase</keyword>
<dbReference type="GO" id="GO:0004824">
    <property type="term" value="F:lysine-tRNA ligase activity"/>
    <property type="evidence" value="ECO:0007669"/>
    <property type="project" value="UniProtKB-UniRule"/>
</dbReference>
<evidence type="ECO:0000256" key="8">
    <source>
        <dbReference type="ARBA" id="ARBA00023146"/>
    </source>
</evidence>
<dbReference type="Pfam" id="PF01921">
    <property type="entry name" value="tRNA-synt_1f"/>
    <property type="match status" value="1"/>
</dbReference>
<dbReference type="InterPro" id="IPR008925">
    <property type="entry name" value="aa_tRNA-synth_I_cd-bd_sf"/>
</dbReference>
<dbReference type="InterPro" id="IPR020751">
    <property type="entry name" value="aa-tRNA-synth_I_codon-bd_sub2"/>
</dbReference>
<feature type="short sequence motif" description="'KMSKS' region" evidence="10">
    <location>
        <begin position="283"/>
        <end position="287"/>
    </location>
</feature>
<evidence type="ECO:0000313" key="11">
    <source>
        <dbReference type="EMBL" id="KKU03148.1"/>
    </source>
</evidence>
<dbReference type="Gene3D" id="3.40.50.620">
    <property type="entry name" value="HUPs"/>
    <property type="match status" value="2"/>
</dbReference>
<comment type="caution">
    <text evidence="11">The sequence shown here is derived from an EMBL/GenBank/DDBJ whole genome shotgun (WGS) entry which is preliminary data.</text>
</comment>
<name>A0A0G1PCN4_9BACT</name>
<dbReference type="Gene3D" id="1.10.10.350">
    <property type="match status" value="1"/>
</dbReference>
<evidence type="ECO:0000256" key="2">
    <source>
        <dbReference type="ARBA" id="ARBA00005594"/>
    </source>
</evidence>
<dbReference type="GO" id="GO:0006430">
    <property type="term" value="P:lysyl-tRNA aminoacylation"/>
    <property type="evidence" value="ECO:0007669"/>
    <property type="project" value="UniProtKB-UniRule"/>
</dbReference>
<dbReference type="InterPro" id="IPR042078">
    <property type="entry name" value="Lys-tRNA-ligase_SC_fold"/>
</dbReference>
<dbReference type="EC" id="6.1.1.6" evidence="10"/>